<dbReference type="Proteomes" id="UP000887565">
    <property type="component" value="Unplaced"/>
</dbReference>
<evidence type="ECO:0000313" key="8">
    <source>
        <dbReference type="WBParaSite" id="nRc.2.0.1.t47675-RA"/>
    </source>
</evidence>
<evidence type="ECO:0000259" key="6">
    <source>
        <dbReference type="PROSITE" id="PS50240"/>
    </source>
</evidence>
<keyword evidence="5" id="KW-0325">Glycoprotein</keyword>
<evidence type="ECO:0000313" key="7">
    <source>
        <dbReference type="Proteomes" id="UP000887565"/>
    </source>
</evidence>
<reference evidence="8" key="1">
    <citation type="submission" date="2022-11" db="UniProtKB">
        <authorList>
            <consortium name="WormBaseParasite"/>
        </authorList>
    </citation>
    <scope>IDENTIFICATION</scope>
</reference>
<evidence type="ECO:0000256" key="2">
    <source>
        <dbReference type="ARBA" id="ARBA00022525"/>
    </source>
</evidence>
<keyword evidence="2" id="KW-0964">Secreted</keyword>
<dbReference type="GO" id="GO:0005576">
    <property type="term" value="C:extracellular region"/>
    <property type="evidence" value="ECO:0007669"/>
    <property type="project" value="UniProtKB-SubCell"/>
</dbReference>
<dbReference type="OMA" id="YLEFPAM"/>
<dbReference type="WBParaSite" id="nRc.2.0.1.t47675-RA">
    <property type="protein sequence ID" value="nRc.2.0.1.t47675-RA"/>
    <property type="gene ID" value="nRc.2.0.1.g47675"/>
</dbReference>
<dbReference type="FunFam" id="2.40.10.10:FF:000054">
    <property type="entry name" value="Complement C1r subcomponent"/>
    <property type="match status" value="1"/>
</dbReference>
<protein>
    <submittedName>
        <fullName evidence="8">Peptidase S1 domain-containing protein</fullName>
    </submittedName>
</protein>
<dbReference type="AlphaFoldDB" id="A0A915L970"/>
<evidence type="ECO:0000256" key="1">
    <source>
        <dbReference type="ARBA" id="ARBA00004613"/>
    </source>
</evidence>
<keyword evidence="3" id="KW-0732">Signal</keyword>
<dbReference type="GO" id="GO:0006508">
    <property type="term" value="P:proteolysis"/>
    <property type="evidence" value="ECO:0007669"/>
    <property type="project" value="InterPro"/>
</dbReference>
<evidence type="ECO:0000256" key="4">
    <source>
        <dbReference type="ARBA" id="ARBA00023157"/>
    </source>
</evidence>
<keyword evidence="7" id="KW-1185">Reference proteome</keyword>
<dbReference type="Pfam" id="PF00089">
    <property type="entry name" value="Trypsin"/>
    <property type="match status" value="1"/>
</dbReference>
<organism evidence="7 8">
    <name type="scientific">Romanomermis culicivorax</name>
    <name type="common">Nematode worm</name>
    <dbReference type="NCBI Taxonomy" id="13658"/>
    <lineage>
        <taxon>Eukaryota</taxon>
        <taxon>Metazoa</taxon>
        <taxon>Ecdysozoa</taxon>
        <taxon>Nematoda</taxon>
        <taxon>Enoplea</taxon>
        <taxon>Dorylaimia</taxon>
        <taxon>Mermithida</taxon>
        <taxon>Mermithoidea</taxon>
        <taxon>Mermithidae</taxon>
        <taxon>Romanomermis</taxon>
    </lineage>
</organism>
<evidence type="ECO:0000256" key="5">
    <source>
        <dbReference type="ARBA" id="ARBA00023180"/>
    </source>
</evidence>
<dbReference type="InterPro" id="IPR009003">
    <property type="entry name" value="Peptidase_S1_PA"/>
</dbReference>
<name>A0A915L970_ROMCU</name>
<comment type="subcellular location">
    <subcellularLocation>
        <location evidence="1">Secreted</location>
    </subcellularLocation>
</comment>
<dbReference type="InterPro" id="IPR033116">
    <property type="entry name" value="TRYPSIN_SER"/>
</dbReference>
<dbReference type="InterPro" id="IPR043504">
    <property type="entry name" value="Peptidase_S1_PA_chymotrypsin"/>
</dbReference>
<dbReference type="SUPFAM" id="SSF50494">
    <property type="entry name" value="Trypsin-like serine proteases"/>
    <property type="match status" value="1"/>
</dbReference>
<evidence type="ECO:0000256" key="3">
    <source>
        <dbReference type="ARBA" id="ARBA00022729"/>
    </source>
</evidence>
<dbReference type="PANTHER" id="PTHR24252">
    <property type="entry name" value="ACROSIN-RELATED"/>
    <property type="match status" value="1"/>
</dbReference>
<dbReference type="GO" id="GO:0004252">
    <property type="term" value="F:serine-type endopeptidase activity"/>
    <property type="evidence" value="ECO:0007669"/>
    <property type="project" value="InterPro"/>
</dbReference>
<dbReference type="InterPro" id="IPR001254">
    <property type="entry name" value="Trypsin_dom"/>
</dbReference>
<feature type="domain" description="Peptidase S1" evidence="6">
    <location>
        <begin position="1"/>
        <end position="94"/>
    </location>
</feature>
<dbReference type="PROSITE" id="PS00135">
    <property type="entry name" value="TRYPSIN_SER"/>
    <property type="match status" value="1"/>
</dbReference>
<dbReference type="Gene3D" id="2.40.10.10">
    <property type="entry name" value="Trypsin-like serine proteases"/>
    <property type="match status" value="1"/>
</dbReference>
<proteinExistence type="predicted"/>
<accession>A0A915L970</accession>
<dbReference type="PROSITE" id="PS50240">
    <property type="entry name" value="TRYPSIN_DOM"/>
    <property type="match status" value="1"/>
</dbReference>
<keyword evidence="4" id="KW-1015">Disulfide bond</keyword>
<sequence length="98" mass="11144">MDTRFCNRYFPVFENYLEFPAMICAGYRDGKYDACQGDSGGPLITEMEEEDDSSKKYFTLVGAVSFGEGCAEPNQPGIYTRISNYLDWLDTKMKKMCA</sequence>
<dbReference type="PANTHER" id="PTHR24252:SF27">
    <property type="entry name" value="TRANSMEMBRANE PROTEASE SERINE 3-LIKE"/>
    <property type="match status" value="1"/>
</dbReference>